<dbReference type="EMBL" id="MT142321">
    <property type="protein sequence ID" value="QJA78124.1"/>
    <property type="molecule type" value="Genomic_DNA"/>
</dbReference>
<organism evidence="1">
    <name type="scientific">viral metagenome</name>
    <dbReference type="NCBI Taxonomy" id="1070528"/>
    <lineage>
        <taxon>unclassified sequences</taxon>
        <taxon>metagenomes</taxon>
        <taxon>organismal metagenomes</taxon>
    </lineage>
</organism>
<proteinExistence type="predicted"/>
<dbReference type="AlphaFoldDB" id="A0A6M3JCK4"/>
<evidence type="ECO:0000313" key="2">
    <source>
        <dbReference type="EMBL" id="QJA78124.1"/>
    </source>
</evidence>
<accession>A0A6M3JCK4</accession>
<sequence length="70" mass="8146">MIMSKCNICLKEAVNLIFLKQSMATDDIKEVCSKCHKAVEVVYTQIYNTAMDTIKERLRRMRDDLSNSRT</sequence>
<gene>
    <name evidence="2" type="ORF">MM415A01130_0016</name>
    <name evidence="1" type="ORF">MM415B00340_0021</name>
</gene>
<name>A0A6M3JCK4_9ZZZZ</name>
<evidence type="ECO:0000313" key="1">
    <source>
        <dbReference type="EMBL" id="QJA66637.1"/>
    </source>
</evidence>
<dbReference type="EMBL" id="MT141558">
    <property type="protein sequence ID" value="QJA66637.1"/>
    <property type="molecule type" value="Genomic_DNA"/>
</dbReference>
<protein>
    <submittedName>
        <fullName evidence="1">Uncharacterized protein</fullName>
    </submittedName>
</protein>
<reference evidence="1" key="1">
    <citation type="submission" date="2020-03" db="EMBL/GenBank/DDBJ databases">
        <title>The deep terrestrial virosphere.</title>
        <authorList>
            <person name="Holmfeldt K."/>
            <person name="Nilsson E."/>
            <person name="Simone D."/>
            <person name="Lopez-Fernandez M."/>
            <person name="Wu X."/>
            <person name="de Brujin I."/>
            <person name="Lundin D."/>
            <person name="Andersson A."/>
            <person name="Bertilsson S."/>
            <person name="Dopson M."/>
        </authorList>
    </citation>
    <scope>NUCLEOTIDE SEQUENCE</scope>
    <source>
        <strain evidence="2">MM415A01130</strain>
        <strain evidence="1">MM415B00340</strain>
    </source>
</reference>